<dbReference type="PROSITE" id="PS50010">
    <property type="entry name" value="DH_2"/>
    <property type="match status" value="1"/>
</dbReference>
<feature type="compositionally biased region" description="Polar residues" evidence="2">
    <location>
        <begin position="882"/>
        <end position="898"/>
    </location>
</feature>
<accession>A0A7R9E6H2</accession>
<gene>
    <name evidence="4" type="ORF">TMSB3V08_LOCUS5159</name>
</gene>
<keyword evidence="1" id="KW-0597">Phosphoprotein</keyword>
<dbReference type="GO" id="GO:0005085">
    <property type="term" value="F:guanyl-nucleotide exchange factor activity"/>
    <property type="evidence" value="ECO:0007669"/>
    <property type="project" value="InterPro"/>
</dbReference>
<dbReference type="PANTHER" id="PTHR45924">
    <property type="entry name" value="FI17866P1"/>
    <property type="match status" value="1"/>
</dbReference>
<evidence type="ECO:0000256" key="1">
    <source>
        <dbReference type="ARBA" id="ARBA00022553"/>
    </source>
</evidence>
<dbReference type="GO" id="GO:0031267">
    <property type="term" value="F:small GTPase binding"/>
    <property type="evidence" value="ECO:0007669"/>
    <property type="project" value="TreeGrafter"/>
</dbReference>
<protein>
    <recommendedName>
        <fullName evidence="3">DH domain-containing protein</fullName>
    </recommendedName>
</protein>
<dbReference type="InterPro" id="IPR011993">
    <property type="entry name" value="PH-like_dom_sf"/>
</dbReference>
<sequence>MRPPKRGYLECWRSTPECSLSDKQLDDLFNNILDIYNFNSTALVANPRTSGGRFKMCRNTGCWTKEFQLQVVLPPYLFSTMTDDGWCVNNVSQHRVVVCSSGFLRELEQCGLEPVRVARTFVKNNSGFSIYTEYCTNYPRTVSVLTELMRQETTVRLFRERQTALQHTLPLGSYLLKPVQRILKYHLLLQVTSVNSIVTCFSGQTNIVKHYVHEAEGYSDIVEALSAMTGIAHHINNMKRRHEHAVRVQEIQSLLYGWEGEDLTTFGELCAEGTFRMSGAKALRHVFLFDKMLLITKKKEEGILGYKTHIMVRQEDSESLQCQIVLVRYDKITNKHVLVLVAQCSNLMLIESVPGEPFSFHVIPFDNPRLQHTLQARNLEQKREWTLQLKRVILENYNAVIPSHARQLVMELGQNRTDGEQLSEIVWVHCDEILADKSTPKRQHSAPEYLEKRKQERDRRKSETGLRYRLRRSRKSDAGSVTESPMSHRRGRRASSSSRDRSQSREDTRSASPNKIKDRFGSWRRKSEPGCHATSLVNKGSPKDSQPKLSVAGDSCDLNASAGLLGKQAAPSSCEGGSREDINFQSCEDVSYQSCENIDFQPQETVNDNEKVISRAETPCEAEEAKTLEEIVGQLLMQNREFQKILKKQQRHVSQRNRAANLNSLNKDETTDEEDGVYETLVSAPGNPAGFSRATQGQSYRAHRQAHMKTLRNEQKTTSTPRQSRYETAPSPNVEEDYVTLLCHRNGSNNVLLDVKGQSDGLTLKSRAKSADPLRGDISPTNDYNVKRNSIWVQGNQKASGRSNCEDPDGFGNYDNLEHIWETVRRQQEEIQNLADGVEGNLRRTNSFHTADSSPLCLPPSASLIPNLPAVWLKQQGEHLATHSNKSGSLPRSFQVGNETDRSSTFKPRLLTRDGRPCSDRPFTIASDKPPEINFDDIERYIEQSGTNHIRNRFPLHGDTTEDDSTTEYTATPNQSLNELNVHPDYKIYRPSMSKASLRHVISSVSSRLAGLRTSSETLDADTEQDRILQRERRASKLVHALARQYGKTLRQRIKHIMGEESEEVYDRPASPAPMTPYNSALPTYKQGSSSMGARIAHCSEYANPRLLYPNIEHKANLDARPESVMSISSNVTSSSEGDKTSGRGSMDTNKLPLCSSVVTATTTTTQSITTVVASPSSEDIHFSDGSADSYYERSFEAIECLMENDIFRDSAVFSDQDDYTDMAGNIETAVKDPVIPSVKRTPSLSSVRLTKTRKVPPPVPVKPEMFKSRSVSERLKNLEETTAFHREEHLVRSLEGISKSVQERRRELEQWKALREDDASSQHSTASTVIEVSPVKDSPDDEGGAARGWVKHVIGKLQGEPNEMGLKHSQCQ</sequence>
<evidence type="ECO:0000313" key="4">
    <source>
        <dbReference type="EMBL" id="CAD7428347.1"/>
    </source>
</evidence>
<evidence type="ECO:0000259" key="3">
    <source>
        <dbReference type="PROSITE" id="PS50010"/>
    </source>
</evidence>
<reference evidence="4" key="1">
    <citation type="submission" date="2020-11" db="EMBL/GenBank/DDBJ databases">
        <authorList>
            <person name="Tran Van P."/>
        </authorList>
    </citation>
    <scope>NUCLEOTIDE SEQUENCE</scope>
</reference>
<feature type="region of interest" description="Disordered" evidence="2">
    <location>
        <begin position="650"/>
        <end position="731"/>
    </location>
</feature>
<dbReference type="Gene3D" id="2.30.29.30">
    <property type="entry name" value="Pleckstrin-homology domain (PH domain)/Phosphotyrosine-binding domain (PTB)"/>
    <property type="match status" value="1"/>
</dbReference>
<feature type="compositionally biased region" description="Low complexity" evidence="2">
    <location>
        <begin position="1127"/>
        <end position="1136"/>
    </location>
</feature>
<feature type="domain" description="DH" evidence="3">
    <location>
        <begin position="1"/>
        <end position="238"/>
    </location>
</feature>
<proteinExistence type="predicted"/>
<dbReference type="CDD" id="cd00160">
    <property type="entry name" value="RhoGEF"/>
    <property type="match status" value="1"/>
</dbReference>
<dbReference type="InterPro" id="IPR043324">
    <property type="entry name" value="PH_PLEKHG1_G2_G3"/>
</dbReference>
<feature type="compositionally biased region" description="Basic and acidic residues" evidence="2">
    <location>
        <begin position="498"/>
        <end position="529"/>
    </location>
</feature>
<name>A0A7R9E6H2_9NEOP</name>
<dbReference type="SUPFAM" id="SSF50729">
    <property type="entry name" value="PH domain-like"/>
    <property type="match status" value="1"/>
</dbReference>
<dbReference type="CDD" id="cd13243">
    <property type="entry name" value="PH_PLEKHG1_G2_G3"/>
    <property type="match status" value="1"/>
</dbReference>
<feature type="compositionally biased region" description="Basic and acidic residues" evidence="2">
    <location>
        <begin position="449"/>
        <end position="466"/>
    </location>
</feature>
<dbReference type="InterPro" id="IPR055251">
    <property type="entry name" value="SOS1_NGEF_PH"/>
</dbReference>
<dbReference type="Pfam" id="PF22697">
    <property type="entry name" value="SOS1_NGEF_PH"/>
    <property type="match status" value="1"/>
</dbReference>
<feature type="region of interest" description="Disordered" evidence="2">
    <location>
        <begin position="438"/>
        <end position="552"/>
    </location>
</feature>
<feature type="compositionally biased region" description="Polar residues" evidence="2">
    <location>
        <begin position="1322"/>
        <end position="1331"/>
    </location>
</feature>
<dbReference type="SUPFAM" id="SSF48065">
    <property type="entry name" value="DBL homology domain (DH-domain)"/>
    <property type="match status" value="1"/>
</dbReference>
<dbReference type="InterPro" id="IPR000219">
    <property type="entry name" value="DH_dom"/>
</dbReference>
<feature type="compositionally biased region" description="Basic residues" evidence="2">
    <location>
        <begin position="701"/>
        <end position="710"/>
    </location>
</feature>
<feature type="region of interest" description="Disordered" evidence="2">
    <location>
        <begin position="1316"/>
        <end position="1347"/>
    </location>
</feature>
<dbReference type="SMART" id="SM00325">
    <property type="entry name" value="RhoGEF"/>
    <property type="match status" value="1"/>
</dbReference>
<feature type="compositionally biased region" description="Polar residues" evidence="2">
    <location>
        <begin position="656"/>
        <end position="665"/>
    </location>
</feature>
<dbReference type="PANTHER" id="PTHR45924:SF2">
    <property type="entry name" value="FI17866P1"/>
    <property type="match status" value="1"/>
</dbReference>
<feature type="region of interest" description="Disordered" evidence="2">
    <location>
        <begin position="1127"/>
        <end position="1149"/>
    </location>
</feature>
<dbReference type="Gene3D" id="1.20.900.10">
    <property type="entry name" value="Dbl homology (DH) domain"/>
    <property type="match status" value="1"/>
</dbReference>
<organism evidence="4">
    <name type="scientific">Timema monikensis</name>
    <dbReference type="NCBI Taxonomy" id="170555"/>
    <lineage>
        <taxon>Eukaryota</taxon>
        <taxon>Metazoa</taxon>
        <taxon>Ecdysozoa</taxon>
        <taxon>Arthropoda</taxon>
        <taxon>Hexapoda</taxon>
        <taxon>Insecta</taxon>
        <taxon>Pterygota</taxon>
        <taxon>Neoptera</taxon>
        <taxon>Polyneoptera</taxon>
        <taxon>Phasmatodea</taxon>
        <taxon>Timematodea</taxon>
        <taxon>Timematoidea</taxon>
        <taxon>Timematidae</taxon>
        <taxon>Timema</taxon>
    </lineage>
</organism>
<dbReference type="InterPro" id="IPR035899">
    <property type="entry name" value="DBL_dom_sf"/>
</dbReference>
<evidence type="ECO:0000256" key="2">
    <source>
        <dbReference type="SAM" id="MobiDB-lite"/>
    </source>
</evidence>
<dbReference type="Pfam" id="PF00621">
    <property type="entry name" value="RhoGEF"/>
    <property type="match status" value="1"/>
</dbReference>
<dbReference type="EMBL" id="OB793716">
    <property type="protein sequence ID" value="CAD7428347.1"/>
    <property type="molecule type" value="Genomic_DNA"/>
</dbReference>
<feature type="region of interest" description="Disordered" evidence="2">
    <location>
        <begin position="882"/>
        <end position="904"/>
    </location>
</feature>